<dbReference type="PROSITE" id="PS50280">
    <property type="entry name" value="SET"/>
    <property type="match status" value="1"/>
</dbReference>
<dbReference type="SMART" id="SM00317">
    <property type="entry name" value="SET"/>
    <property type="match status" value="1"/>
</dbReference>
<dbReference type="InterPro" id="IPR046341">
    <property type="entry name" value="SET_dom_sf"/>
</dbReference>
<feature type="domain" description="SET" evidence="1">
    <location>
        <begin position="39"/>
        <end position="202"/>
    </location>
</feature>
<reference evidence="2" key="1">
    <citation type="submission" date="2023-03" db="EMBL/GenBank/DDBJ databases">
        <title>Massive genome expansion in bonnet fungi (Mycena s.s.) driven by repeated elements and novel gene families across ecological guilds.</title>
        <authorList>
            <consortium name="Lawrence Berkeley National Laboratory"/>
            <person name="Harder C.B."/>
            <person name="Miyauchi S."/>
            <person name="Viragh M."/>
            <person name="Kuo A."/>
            <person name="Thoen E."/>
            <person name="Andreopoulos B."/>
            <person name="Lu D."/>
            <person name="Skrede I."/>
            <person name="Drula E."/>
            <person name="Henrissat B."/>
            <person name="Morin E."/>
            <person name="Kohler A."/>
            <person name="Barry K."/>
            <person name="LaButti K."/>
            <person name="Morin E."/>
            <person name="Salamov A."/>
            <person name="Lipzen A."/>
            <person name="Mereny Z."/>
            <person name="Hegedus B."/>
            <person name="Baldrian P."/>
            <person name="Stursova M."/>
            <person name="Weitz H."/>
            <person name="Taylor A."/>
            <person name="Grigoriev I.V."/>
            <person name="Nagy L.G."/>
            <person name="Martin F."/>
            <person name="Kauserud H."/>
        </authorList>
    </citation>
    <scope>NUCLEOTIDE SEQUENCE</scope>
    <source>
        <strain evidence="2">CBHHK188m</strain>
    </source>
</reference>
<name>A0AAD7JEE8_9AGAR</name>
<dbReference type="AlphaFoldDB" id="A0AAD7JEE8"/>
<keyword evidence="3" id="KW-1185">Reference proteome</keyword>
<dbReference type="CDD" id="cd20071">
    <property type="entry name" value="SET_SMYD"/>
    <property type="match status" value="1"/>
</dbReference>
<dbReference type="InterPro" id="IPR001214">
    <property type="entry name" value="SET_dom"/>
</dbReference>
<evidence type="ECO:0000259" key="1">
    <source>
        <dbReference type="PROSITE" id="PS50280"/>
    </source>
</evidence>
<gene>
    <name evidence="2" type="ORF">DFH07DRAFT_738990</name>
</gene>
<proteinExistence type="predicted"/>
<dbReference type="Gene3D" id="2.170.270.10">
    <property type="entry name" value="SET domain"/>
    <property type="match status" value="1"/>
</dbReference>
<dbReference type="EMBL" id="JARJLG010000041">
    <property type="protein sequence ID" value="KAJ7763144.1"/>
    <property type="molecule type" value="Genomic_DNA"/>
</dbReference>
<comment type="caution">
    <text evidence="2">The sequence shown here is derived from an EMBL/GenBank/DDBJ whole genome shotgun (WGS) entry which is preliminary data.</text>
</comment>
<accession>A0AAD7JEE8</accession>
<dbReference type="SUPFAM" id="SSF82199">
    <property type="entry name" value="SET domain"/>
    <property type="match status" value="1"/>
</dbReference>
<sequence length="375" mass="41724">MRLPAKAKPNAIVIAEPMISQIISAQPNFPLVVANPVEPTYEIRATKNMGLGMFATRALEPGDLVLSERPVLVYPNGFRSSNPGLSTSMEEFEAAFVVAMDEMRAEDRIAYRKLAKGVDVPHAGDLVRIATANCFRLPLSLPGGPNKRWTIGDYRAVYLDISRINHSCSPNTVADFDFPSFSMVVRAAREIKPEEEISTTYVGTLDRSKAQRRQLLAFCMDACGCSVCTNPVSDASESRRMAIASYAPWTIVNHLAASIEAPNKLLVDLEQCLQNVEDEGLQSIVCYPMLLDLCGRLAGIVGNQTLADDLRGKAEMFYQMRAWYTVPKNFVEWVFEPLEGIPERVRWAASHGPQFQQMQMLNRWSPNIQDSSDVD</sequence>
<evidence type="ECO:0000313" key="3">
    <source>
        <dbReference type="Proteomes" id="UP001215280"/>
    </source>
</evidence>
<dbReference type="PANTHER" id="PTHR47332:SF4">
    <property type="entry name" value="SET DOMAIN-CONTAINING PROTEIN 5"/>
    <property type="match status" value="1"/>
</dbReference>
<organism evidence="2 3">
    <name type="scientific">Mycena maculata</name>
    <dbReference type="NCBI Taxonomy" id="230809"/>
    <lineage>
        <taxon>Eukaryota</taxon>
        <taxon>Fungi</taxon>
        <taxon>Dikarya</taxon>
        <taxon>Basidiomycota</taxon>
        <taxon>Agaricomycotina</taxon>
        <taxon>Agaricomycetes</taxon>
        <taxon>Agaricomycetidae</taxon>
        <taxon>Agaricales</taxon>
        <taxon>Marasmiineae</taxon>
        <taxon>Mycenaceae</taxon>
        <taxon>Mycena</taxon>
    </lineage>
</organism>
<dbReference type="PANTHER" id="PTHR47332">
    <property type="entry name" value="SET DOMAIN-CONTAINING PROTEIN 5"/>
    <property type="match status" value="1"/>
</dbReference>
<protein>
    <recommendedName>
        <fullName evidence="1">SET domain-containing protein</fullName>
    </recommendedName>
</protein>
<dbReference type="InterPro" id="IPR053185">
    <property type="entry name" value="SET_domain_protein"/>
</dbReference>
<dbReference type="Proteomes" id="UP001215280">
    <property type="component" value="Unassembled WGS sequence"/>
</dbReference>
<dbReference type="Pfam" id="PF00856">
    <property type="entry name" value="SET"/>
    <property type="match status" value="1"/>
</dbReference>
<evidence type="ECO:0000313" key="2">
    <source>
        <dbReference type="EMBL" id="KAJ7763144.1"/>
    </source>
</evidence>